<reference evidence="4 5" key="1">
    <citation type="submission" date="2020-05" db="EMBL/GenBank/DDBJ databases">
        <title>MicrobeNet Type strains.</title>
        <authorList>
            <person name="Nicholson A.C."/>
        </authorList>
    </citation>
    <scope>NUCLEOTIDE SEQUENCE [LARGE SCALE GENOMIC DNA]</scope>
    <source>
        <strain evidence="4 5">JCM 3224</strain>
    </source>
</reference>
<dbReference type="RefSeq" id="WP_067526326.1">
    <property type="nucleotide sequence ID" value="NZ_JABELX010000002.1"/>
</dbReference>
<evidence type="ECO:0000313" key="4">
    <source>
        <dbReference type="EMBL" id="NNH69443.1"/>
    </source>
</evidence>
<dbReference type="Proteomes" id="UP000586827">
    <property type="component" value="Unassembled WGS sequence"/>
</dbReference>
<evidence type="ECO:0000256" key="1">
    <source>
        <dbReference type="ARBA" id="ARBA00001946"/>
    </source>
</evidence>
<dbReference type="SFLD" id="SFLDS00003">
    <property type="entry name" value="Haloacid_Dehalogenase"/>
    <property type="match status" value="1"/>
</dbReference>
<dbReference type="Gene3D" id="1.20.120.710">
    <property type="entry name" value="Haloacid dehalogenase hydrolase-like domain"/>
    <property type="match status" value="1"/>
</dbReference>
<protein>
    <submittedName>
        <fullName evidence="4">HAD family hydrolase</fullName>
    </submittedName>
</protein>
<accession>A0A849BS68</accession>
<keyword evidence="5" id="KW-1185">Reference proteome</keyword>
<dbReference type="GO" id="GO:0016787">
    <property type="term" value="F:hydrolase activity"/>
    <property type="evidence" value="ECO:0007669"/>
    <property type="project" value="UniProtKB-KW"/>
</dbReference>
<dbReference type="GO" id="GO:0044281">
    <property type="term" value="P:small molecule metabolic process"/>
    <property type="evidence" value="ECO:0007669"/>
    <property type="project" value="UniProtKB-ARBA"/>
</dbReference>
<dbReference type="Pfam" id="PF00702">
    <property type="entry name" value="Hydrolase"/>
    <property type="match status" value="1"/>
</dbReference>
<gene>
    <name evidence="4" type="ORF">HLB23_06090</name>
</gene>
<keyword evidence="2 4" id="KW-0378">Hydrolase</keyword>
<evidence type="ECO:0000256" key="2">
    <source>
        <dbReference type="ARBA" id="ARBA00022801"/>
    </source>
</evidence>
<dbReference type="PANTHER" id="PTHR46470">
    <property type="entry name" value="N-ACYLNEURAMINATE-9-PHOSPHATASE"/>
    <property type="match status" value="1"/>
</dbReference>
<dbReference type="SUPFAM" id="SSF56784">
    <property type="entry name" value="HAD-like"/>
    <property type="match status" value="1"/>
</dbReference>
<dbReference type="PANTHER" id="PTHR46470:SF4">
    <property type="entry name" value="5-AMINO-6-(5-PHOSPHO-D-RIBITYLAMINO)URACIL PHOSPHATASE YIGB"/>
    <property type="match status" value="1"/>
</dbReference>
<organism evidence="4 5">
    <name type="scientific">Nocardia uniformis</name>
    <dbReference type="NCBI Taxonomy" id="53432"/>
    <lineage>
        <taxon>Bacteria</taxon>
        <taxon>Bacillati</taxon>
        <taxon>Actinomycetota</taxon>
        <taxon>Actinomycetes</taxon>
        <taxon>Mycobacteriales</taxon>
        <taxon>Nocardiaceae</taxon>
        <taxon>Nocardia</taxon>
    </lineage>
</organism>
<dbReference type="PRINTS" id="PR00413">
    <property type="entry name" value="HADHALOGNASE"/>
</dbReference>
<dbReference type="Gene3D" id="3.40.50.1000">
    <property type="entry name" value="HAD superfamily/HAD-like"/>
    <property type="match status" value="1"/>
</dbReference>
<evidence type="ECO:0000256" key="3">
    <source>
        <dbReference type="ARBA" id="ARBA00022842"/>
    </source>
</evidence>
<evidence type="ECO:0000313" key="5">
    <source>
        <dbReference type="Proteomes" id="UP000586827"/>
    </source>
</evidence>
<comment type="caution">
    <text evidence="4">The sequence shown here is derived from an EMBL/GenBank/DDBJ whole genome shotgun (WGS) entry which is preliminary data.</text>
</comment>
<dbReference type="NCBIfam" id="TIGR01549">
    <property type="entry name" value="HAD-SF-IA-v1"/>
    <property type="match status" value="1"/>
</dbReference>
<dbReference type="InterPro" id="IPR023214">
    <property type="entry name" value="HAD_sf"/>
</dbReference>
<dbReference type="EMBL" id="JABELX010000002">
    <property type="protein sequence ID" value="NNH69443.1"/>
    <property type="molecule type" value="Genomic_DNA"/>
</dbReference>
<proteinExistence type="predicted"/>
<dbReference type="AlphaFoldDB" id="A0A849BS68"/>
<dbReference type="InterPro" id="IPR006439">
    <property type="entry name" value="HAD-SF_hydro_IA"/>
</dbReference>
<dbReference type="InterPro" id="IPR051400">
    <property type="entry name" value="HAD-like_hydrolase"/>
</dbReference>
<comment type="cofactor">
    <cofactor evidence="1">
        <name>Mg(2+)</name>
        <dbReference type="ChEBI" id="CHEBI:18420"/>
    </cofactor>
</comment>
<sequence length="230" mass="25275">MTIRGILFDIDDTLIDYSSAARFGVLEHLTAEGLLDRFASPEAAVALWKRLEEYEYLRFLAGELTHSEQQIVRTTAFLAEIGVTTDDPRAWFDRYVLHRDTAWVAFPDVPPLLRALTGRMAFGVVSNSSLAHQMSKLRAVDLHDHFGDAVLCSAEYGAPKPDPSIFLAGCALLGLPPEQVAYVGDRYDTDGLGARDAGLRAFWLDRSALGIAHDEGVTVIHSLDALSTLD</sequence>
<dbReference type="SFLD" id="SFLDG01129">
    <property type="entry name" value="C1.5:_HAD__Beta-PGM__Phosphata"/>
    <property type="match status" value="1"/>
</dbReference>
<dbReference type="InterPro" id="IPR036412">
    <property type="entry name" value="HAD-like_sf"/>
</dbReference>
<name>A0A849BS68_9NOCA</name>
<keyword evidence="3" id="KW-0460">Magnesium</keyword>